<evidence type="ECO:0000313" key="1">
    <source>
        <dbReference type="EMBL" id="KAI5684432.1"/>
    </source>
</evidence>
<comment type="caution">
    <text evidence="1">The sequence shown here is derived from an EMBL/GenBank/DDBJ whole genome shotgun (WGS) entry which is preliminary data.</text>
</comment>
<keyword evidence="2" id="KW-1185">Reference proteome</keyword>
<protein>
    <submittedName>
        <fullName evidence="1">Uncharacterized protein</fullName>
    </submittedName>
</protein>
<sequence>MQIHSSSSSSSRDKKSFYIKTLLAILLVFALWSVTEPWPKFSSLFFPTINASFNQSPPQETTFYDDPETIYTLDKPMKNWDKKRKQWLSLHPSSFVDHSKTKILLLTGSQPSPCKNPIGDHLLLRSFKNKVDYCRIHGYDIVYSTACLHPKLCNVWAKLALIRSSMVAHPESEWLWWMDSDAIFTDMDFKVPLEKYKDHNVVVHGWPDMIYQKKSWVGLNTGSFLIRNCQWSMDLLDVWADMSPHGPNYEQWGKILRSTLSDKMFPDSDEQSSLVYLLLKEKRKYGKFIYIENQYSLHGYWLEKVGKFDNITRKYMEIEKNNPILRRRHAEVVKEMYGQIWEEYLGNTTSDSKEGWRRPFITHFTGCQPCSGNHNSEYKNNICWIEMERALNFGDNQVLRNFGFFHNDLRSGSNVKPLVFDYPLDEFEEFNPIRNWDEKRKNWLRLHPSFAADSENRIFILTGSQPSPCKNPIGDHLLMRCFKNKVDYCRRNGYDIFYNNALLNAKMDFCWAKIPLVRTAMVAHPEAEWFLWIDSDAIFTDMDYKIPLQRYKNHNFVAYGSDELLHKKKTWLAVVAGVFLIRNCQWSLDLLDVWAGMGPISPDYEQWGKTFSATLTERVFETSDDQSALVYLLLKEKKTWADKVYIEDEYSLSGYWVQKVGRYENYTGKYEEIEKRDRRLRRRHAEVVSQKYGGLLEPHLKNMVDNWNGLKRPFITHFAGCQPCNGEHNPKYDGNSCWVGMERALNFADNQVLRNFGFVHQELENGTFVSALPFEDCTNSVSKSRFDRNFDPQEKTFYDDPNFSYTIGKKKPIKNWDEKRRKWLNLHPSFLPGVQNRVLLLTGSQSLPCKNPFGDHLLLRAFKNKVDYCRIHGHDVFYSNVHLNPKMKSFWTKIPLVKASMLAHPETEWIWWMDSDAIFTDMDFTVPLQRYKHHNFVVHGWPNLIYEKKSWVAVNAGIFLIRNCQWSLDFLDAWAKMGPQSEDYKHWGEIQRSIFKDKLFPDSDDQSALVYLLLKEKKKWGHMMYVENQYALHGYWVGIVGNLENIEKKYLEDEQKLPILRRRRAEVASEAYGKLRERYLEESGVDSDSGSDEKSSLRRPFITHFTGCQPCSGVHNPSYEGNSCWDGMEKALNFADNQVLRNFGFMHKNLGNSSAVLPLWYNFPTNDESEESV</sequence>
<reference evidence="2" key="1">
    <citation type="journal article" date="2023" name="Nat. Plants">
        <title>Single-cell RNA sequencing provides a high-resolution roadmap for understanding the multicellular compartmentation of specialized metabolism.</title>
        <authorList>
            <person name="Sun S."/>
            <person name="Shen X."/>
            <person name="Li Y."/>
            <person name="Li Y."/>
            <person name="Wang S."/>
            <person name="Li R."/>
            <person name="Zhang H."/>
            <person name="Shen G."/>
            <person name="Guo B."/>
            <person name="Wei J."/>
            <person name="Xu J."/>
            <person name="St-Pierre B."/>
            <person name="Chen S."/>
            <person name="Sun C."/>
        </authorList>
    </citation>
    <scope>NUCLEOTIDE SEQUENCE [LARGE SCALE GENOMIC DNA]</scope>
</reference>
<proteinExistence type="predicted"/>
<accession>A0ACC0CHW5</accession>
<evidence type="ECO:0000313" key="2">
    <source>
        <dbReference type="Proteomes" id="UP001060085"/>
    </source>
</evidence>
<organism evidence="1 2">
    <name type="scientific">Catharanthus roseus</name>
    <name type="common">Madagascar periwinkle</name>
    <name type="synonym">Vinca rosea</name>
    <dbReference type="NCBI Taxonomy" id="4058"/>
    <lineage>
        <taxon>Eukaryota</taxon>
        <taxon>Viridiplantae</taxon>
        <taxon>Streptophyta</taxon>
        <taxon>Embryophyta</taxon>
        <taxon>Tracheophyta</taxon>
        <taxon>Spermatophyta</taxon>
        <taxon>Magnoliopsida</taxon>
        <taxon>eudicotyledons</taxon>
        <taxon>Gunneridae</taxon>
        <taxon>Pentapetalae</taxon>
        <taxon>asterids</taxon>
        <taxon>lamiids</taxon>
        <taxon>Gentianales</taxon>
        <taxon>Apocynaceae</taxon>
        <taxon>Rauvolfioideae</taxon>
        <taxon>Vinceae</taxon>
        <taxon>Catharanthinae</taxon>
        <taxon>Catharanthus</taxon>
    </lineage>
</organism>
<dbReference type="Proteomes" id="UP001060085">
    <property type="component" value="Linkage Group LG01"/>
</dbReference>
<name>A0ACC0CHW5_CATRO</name>
<gene>
    <name evidence="1" type="ORF">M9H77_05660</name>
</gene>
<dbReference type="EMBL" id="CM044701">
    <property type="protein sequence ID" value="KAI5684432.1"/>
    <property type="molecule type" value="Genomic_DNA"/>
</dbReference>